<feature type="compositionally biased region" description="Polar residues" evidence="1">
    <location>
        <begin position="646"/>
        <end position="663"/>
    </location>
</feature>
<feature type="region of interest" description="Disordered" evidence="1">
    <location>
        <begin position="644"/>
        <end position="663"/>
    </location>
</feature>
<dbReference type="OrthoDB" id="6691749at2"/>
<feature type="region of interest" description="Disordered" evidence="1">
    <location>
        <begin position="613"/>
        <end position="633"/>
    </location>
</feature>
<dbReference type="AlphaFoldDB" id="A0A545U066"/>
<feature type="region of interest" description="Disordered" evidence="1">
    <location>
        <begin position="708"/>
        <end position="729"/>
    </location>
</feature>
<gene>
    <name evidence="2" type="ORF">FLL46_24135</name>
</gene>
<dbReference type="PANTHER" id="PTHR24637:SF421">
    <property type="entry name" value="CUTICLE COLLAGEN DPY-2"/>
    <property type="match status" value="1"/>
</dbReference>
<proteinExistence type="predicted"/>
<evidence type="ECO:0000256" key="1">
    <source>
        <dbReference type="SAM" id="MobiDB-lite"/>
    </source>
</evidence>
<dbReference type="RefSeq" id="WP_142934547.1">
    <property type="nucleotide sequence ID" value="NZ_ML660171.1"/>
</dbReference>
<name>A0A545U066_9GAMM</name>
<feature type="compositionally biased region" description="Low complexity" evidence="1">
    <location>
        <begin position="708"/>
        <end position="726"/>
    </location>
</feature>
<dbReference type="PANTHER" id="PTHR24637">
    <property type="entry name" value="COLLAGEN"/>
    <property type="match status" value="1"/>
</dbReference>
<evidence type="ECO:0000313" key="2">
    <source>
        <dbReference type="EMBL" id="TQV82862.1"/>
    </source>
</evidence>
<accession>A0A545U066</accession>
<feature type="compositionally biased region" description="Low complexity" evidence="1">
    <location>
        <begin position="621"/>
        <end position="631"/>
    </location>
</feature>
<reference evidence="2 3" key="1">
    <citation type="submission" date="2019-07" db="EMBL/GenBank/DDBJ databases">
        <title>Draft genome for Aliikangiella sp. M105.</title>
        <authorList>
            <person name="Wang G."/>
        </authorList>
    </citation>
    <scope>NUCLEOTIDE SEQUENCE [LARGE SCALE GENOMIC DNA]</scope>
    <source>
        <strain evidence="2 3">M105</strain>
    </source>
</reference>
<keyword evidence="3" id="KW-1185">Reference proteome</keyword>
<dbReference type="EMBL" id="VIKS01000015">
    <property type="protein sequence ID" value="TQV82862.1"/>
    <property type="molecule type" value="Genomic_DNA"/>
</dbReference>
<protein>
    <submittedName>
        <fullName evidence="2">Uncharacterized protein</fullName>
    </submittedName>
</protein>
<comment type="caution">
    <text evidence="2">The sequence shown here is derived from an EMBL/GenBank/DDBJ whole genome shotgun (WGS) entry which is preliminary data.</text>
</comment>
<dbReference type="Proteomes" id="UP000315439">
    <property type="component" value="Unassembled WGS sequence"/>
</dbReference>
<evidence type="ECO:0000313" key="3">
    <source>
        <dbReference type="Proteomes" id="UP000315439"/>
    </source>
</evidence>
<organism evidence="2 3">
    <name type="scientific">Aliikangiella coralliicola</name>
    <dbReference type="NCBI Taxonomy" id="2592383"/>
    <lineage>
        <taxon>Bacteria</taxon>
        <taxon>Pseudomonadati</taxon>
        <taxon>Pseudomonadota</taxon>
        <taxon>Gammaproteobacteria</taxon>
        <taxon>Oceanospirillales</taxon>
        <taxon>Pleioneaceae</taxon>
        <taxon>Aliikangiella</taxon>
    </lineage>
</organism>
<sequence length="940" mass="97695">MVKVKRLPAIPAVGGSVPKSLHPILNAIRSNLNQMNGQVGNDPLVSLSELTNRLSLINDNDSSSNISSVNFFEDWSSRSSKDWHEYLGDTNISFPQNGEVGGHVLNASGYTWRIHKDLIPYNAEWIYRVSCRIRRTVAATDPLKERVFAGITGVSSDGRTLINVNGTDTFSSQHYAATSGFDMSQVPIGEWQTFNGWFSGYGVFTSNTETNPTPLTAGIAYIRPTFILNYNGGDGEMECDFFSIESVSRGAIGADGVDGKSVAQLTIYRRAASQPATPVGGSYNFNTDIIGAPTNWSASIPPGTDPLYASVGIASIDGTDGTDTTITWGLPDILAQNGLDGSNGFNGIDGTNGTSVYLARVFKRQASAPATPPDNSATYNFSTNTLTPPSGWSDTIPAGTDPLYATEATFAAPGATGTDSTQTWTTPVIFTQDGDDGNDGVNGQSTYLFSIYRRASSAPTTPVGGSFNFGTNVPIAPAGWSVSPQAGTDPLYVSTTLASVSGDTGTDSTLTWSVPEILVRDGADGLDGATGSDGKSVAQLTVYRRAASSPGTPSGGNYDFGTDSITAPANWSPSIPAGTDPLYASVGIASIIGLSGVDNSIVWGAPDILAQNGEDGADGSNGTNGTNGTNGLSVYQGSVYRRASTAPATPANNSGSYNFGTNTLTPPPGWSSSVPAGSDPLYVSDASFSIQGTTGTDSIQTWTTPTIAAQDGQDGQNGNNGNDGADGTNGLSTYQFSVYRRSSFAPSTPVGGSFNFGTNTPTAPSSWFTSVPSGDDPLWVSQALASVSGDTGTDSTLSWTVPTIMAQNGSGTSDFVNMPSQFSSEAIGALPQTATIKFKRDGTIELDGGPNSNWNAGAPQTTLGDNYDVRCSQMISGSWDIQAAAVGTWVALSSDRSWMVLRTLMEGAGSDTASGIFQIRRSGETTILDSSTGIGEAADA</sequence>